<dbReference type="InterPro" id="IPR055558">
    <property type="entry name" value="DUF7134"/>
</dbReference>
<sequence length="450" mass="46820">MRRAAGTARRLRRVSREHPVLLDSLLALAVLAIGLGNLFLPAGGDREGGRHGTFASSLTLAEQHVPLALILVSLAGQALPLVWRRRAPSAVLAAVLLCCVLQWSLGVPLRSAVGLMVALYSLARYDSVKRLPWAALCTAAALSVAAFRVPPLTAQSLSSLFLLCAAATAAVALALVVRVRQAQLSALADRAAQVEIEREQRVQLATFAERSRVSREMHDIVGHNLAVIIGLADGAAAAPDAARGAEVLRLIAGTGRQALSELRRTLGALRERPDGINDAVELNPQPGITDLAGLLDRIRAAGPQVTYRGAGDPDTLAPGVQLAVYRIVQEALTNSLKHAGPATTVRVVLSVTDREADIRVRDSGRPDGSPASGPGGDTGQGLVGIAERAALAGGSAEAGPTEDGGWMVHAVLPLLPPPPRSQPLPSPSPHPSPPPPPPPVPPRSAEEPPP</sequence>
<dbReference type="GO" id="GO:0016020">
    <property type="term" value="C:membrane"/>
    <property type="evidence" value="ECO:0007669"/>
    <property type="project" value="InterPro"/>
</dbReference>
<feature type="domain" description="Histidine kinase/HSP90-like ATPase" evidence="11">
    <location>
        <begin position="320"/>
        <end position="414"/>
    </location>
</feature>
<evidence type="ECO:0000313" key="15">
    <source>
        <dbReference type="Proteomes" id="UP000245992"/>
    </source>
</evidence>
<feature type="region of interest" description="Disordered" evidence="9">
    <location>
        <begin position="393"/>
        <end position="450"/>
    </location>
</feature>
<dbReference type="EC" id="2.7.13.3" evidence="2"/>
<dbReference type="PANTHER" id="PTHR24421:SF10">
    <property type="entry name" value="NITRATE_NITRITE SENSOR PROTEIN NARQ"/>
    <property type="match status" value="1"/>
</dbReference>
<evidence type="ECO:0000256" key="4">
    <source>
        <dbReference type="ARBA" id="ARBA00022679"/>
    </source>
</evidence>
<feature type="domain" description="Signal transduction histidine kinase subgroup 3 dimerisation and phosphoacceptor" evidence="12">
    <location>
        <begin position="209"/>
        <end position="272"/>
    </location>
</feature>
<keyword evidence="4" id="KW-0808">Transferase</keyword>
<dbReference type="SUPFAM" id="SSF55874">
    <property type="entry name" value="ATPase domain of HSP90 chaperone/DNA topoisomerase II/histidine kinase"/>
    <property type="match status" value="1"/>
</dbReference>
<dbReference type="Pfam" id="PF07730">
    <property type="entry name" value="HisKA_3"/>
    <property type="match status" value="1"/>
</dbReference>
<evidence type="ECO:0000259" key="11">
    <source>
        <dbReference type="Pfam" id="PF02518"/>
    </source>
</evidence>
<feature type="transmembrane region" description="Helical" evidence="10">
    <location>
        <begin position="20"/>
        <end position="44"/>
    </location>
</feature>
<keyword evidence="8" id="KW-0902">Two-component regulatory system</keyword>
<keyword evidence="6" id="KW-0418">Kinase</keyword>
<accession>A0A2T7TE57</accession>
<feature type="transmembrane region" description="Helical" evidence="10">
    <location>
        <begin position="90"/>
        <end position="111"/>
    </location>
</feature>
<evidence type="ECO:0000256" key="10">
    <source>
        <dbReference type="SAM" id="Phobius"/>
    </source>
</evidence>
<evidence type="ECO:0000259" key="12">
    <source>
        <dbReference type="Pfam" id="PF07730"/>
    </source>
</evidence>
<keyword evidence="7" id="KW-0067">ATP-binding</keyword>
<keyword evidence="10" id="KW-0812">Transmembrane</keyword>
<dbReference type="STRING" id="1440053.GCA_000718095_00590"/>
<dbReference type="GO" id="GO:0005524">
    <property type="term" value="F:ATP binding"/>
    <property type="evidence" value="ECO:0007669"/>
    <property type="project" value="UniProtKB-KW"/>
</dbReference>
<dbReference type="CDD" id="cd16917">
    <property type="entry name" value="HATPase_UhpB-NarQ-NarX-like"/>
    <property type="match status" value="1"/>
</dbReference>
<dbReference type="Gene3D" id="1.20.5.1930">
    <property type="match status" value="1"/>
</dbReference>
<evidence type="ECO:0000256" key="5">
    <source>
        <dbReference type="ARBA" id="ARBA00022741"/>
    </source>
</evidence>
<dbReference type="GO" id="GO:0046983">
    <property type="term" value="F:protein dimerization activity"/>
    <property type="evidence" value="ECO:0007669"/>
    <property type="project" value="InterPro"/>
</dbReference>
<organism evidence="14 15">
    <name type="scientific">Streptomyces scopuliridis RB72</name>
    <dbReference type="NCBI Taxonomy" id="1440053"/>
    <lineage>
        <taxon>Bacteria</taxon>
        <taxon>Bacillati</taxon>
        <taxon>Actinomycetota</taxon>
        <taxon>Actinomycetes</taxon>
        <taxon>Kitasatosporales</taxon>
        <taxon>Streptomycetaceae</taxon>
        <taxon>Streptomyces</taxon>
    </lineage>
</organism>
<dbReference type="InterPro" id="IPR003594">
    <property type="entry name" value="HATPase_dom"/>
</dbReference>
<feature type="region of interest" description="Disordered" evidence="9">
    <location>
        <begin position="358"/>
        <end position="381"/>
    </location>
</feature>
<protein>
    <recommendedName>
        <fullName evidence="2">histidine kinase</fullName>
        <ecNumber evidence="2">2.7.13.3</ecNumber>
    </recommendedName>
</protein>
<dbReference type="InterPro" id="IPR036890">
    <property type="entry name" value="HATPase_C_sf"/>
</dbReference>
<evidence type="ECO:0000256" key="3">
    <source>
        <dbReference type="ARBA" id="ARBA00022553"/>
    </source>
</evidence>
<evidence type="ECO:0000256" key="2">
    <source>
        <dbReference type="ARBA" id="ARBA00012438"/>
    </source>
</evidence>
<evidence type="ECO:0000259" key="13">
    <source>
        <dbReference type="Pfam" id="PF23539"/>
    </source>
</evidence>
<dbReference type="Gene3D" id="3.30.565.10">
    <property type="entry name" value="Histidine kinase-like ATPase, C-terminal domain"/>
    <property type="match status" value="1"/>
</dbReference>
<keyword evidence="3" id="KW-0597">Phosphoprotein</keyword>
<gene>
    <name evidence="14" type="ORF">Y717_19245</name>
</gene>
<keyword evidence="10" id="KW-1133">Transmembrane helix</keyword>
<dbReference type="InterPro" id="IPR050482">
    <property type="entry name" value="Sensor_HK_TwoCompSys"/>
</dbReference>
<evidence type="ECO:0000256" key="9">
    <source>
        <dbReference type="SAM" id="MobiDB-lite"/>
    </source>
</evidence>
<keyword evidence="10" id="KW-0472">Membrane</keyword>
<evidence type="ECO:0000256" key="7">
    <source>
        <dbReference type="ARBA" id="ARBA00022840"/>
    </source>
</evidence>
<comment type="catalytic activity">
    <reaction evidence="1">
        <text>ATP + protein L-histidine = ADP + protein N-phospho-L-histidine.</text>
        <dbReference type="EC" id="2.7.13.3"/>
    </reaction>
</comment>
<evidence type="ECO:0000256" key="8">
    <source>
        <dbReference type="ARBA" id="ARBA00023012"/>
    </source>
</evidence>
<dbReference type="Pfam" id="PF02518">
    <property type="entry name" value="HATPase_c"/>
    <property type="match status" value="1"/>
</dbReference>
<dbReference type="Proteomes" id="UP000245992">
    <property type="component" value="Unassembled WGS sequence"/>
</dbReference>
<feature type="compositionally biased region" description="Pro residues" evidence="9">
    <location>
        <begin position="414"/>
        <end position="450"/>
    </location>
</feature>
<dbReference type="PANTHER" id="PTHR24421">
    <property type="entry name" value="NITRATE/NITRITE SENSOR PROTEIN NARX-RELATED"/>
    <property type="match status" value="1"/>
</dbReference>
<evidence type="ECO:0000256" key="6">
    <source>
        <dbReference type="ARBA" id="ARBA00022777"/>
    </source>
</evidence>
<dbReference type="EMBL" id="AZSP01000031">
    <property type="protein sequence ID" value="PVE13381.1"/>
    <property type="molecule type" value="Genomic_DNA"/>
</dbReference>
<dbReference type="GO" id="GO:0000155">
    <property type="term" value="F:phosphorelay sensor kinase activity"/>
    <property type="evidence" value="ECO:0007669"/>
    <property type="project" value="InterPro"/>
</dbReference>
<feature type="transmembrane region" description="Helical" evidence="10">
    <location>
        <begin position="157"/>
        <end position="177"/>
    </location>
</feature>
<dbReference type="AlphaFoldDB" id="A0A2T7TE57"/>
<name>A0A2T7TE57_9ACTN</name>
<feature type="transmembrane region" description="Helical" evidence="10">
    <location>
        <begin position="131"/>
        <end position="150"/>
    </location>
</feature>
<comment type="caution">
    <text evidence="14">The sequence shown here is derived from an EMBL/GenBank/DDBJ whole genome shotgun (WGS) entry which is preliminary data.</text>
</comment>
<feature type="transmembrane region" description="Helical" evidence="10">
    <location>
        <begin position="64"/>
        <end position="83"/>
    </location>
</feature>
<keyword evidence="15" id="KW-1185">Reference proteome</keyword>
<evidence type="ECO:0000313" key="14">
    <source>
        <dbReference type="EMBL" id="PVE13381.1"/>
    </source>
</evidence>
<dbReference type="Pfam" id="PF23539">
    <property type="entry name" value="DUF7134"/>
    <property type="match status" value="1"/>
</dbReference>
<evidence type="ECO:0000256" key="1">
    <source>
        <dbReference type="ARBA" id="ARBA00000085"/>
    </source>
</evidence>
<proteinExistence type="predicted"/>
<keyword evidence="5" id="KW-0547">Nucleotide-binding</keyword>
<dbReference type="InterPro" id="IPR011712">
    <property type="entry name" value="Sig_transdc_His_kin_sub3_dim/P"/>
</dbReference>
<feature type="domain" description="DUF7134" evidence="13">
    <location>
        <begin position="12"/>
        <end position="180"/>
    </location>
</feature>
<reference evidence="14 15" key="1">
    <citation type="submission" date="2013-12" db="EMBL/GenBank/DDBJ databases">
        <title>Annotated genome of Streptomyces scopuliridis.</title>
        <authorList>
            <person name="Olson J.B."/>
        </authorList>
    </citation>
    <scope>NUCLEOTIDE SEQUENCE [LARGE SCALE GENOMIC DNA]</scope>
    <source>
        <strain evidence="14 15">RB72</strain>
    </source>
</reference>